<organism evidence="3 5">
    <name type="scientific">Aneurinibacillus migulanus</name>
    <name type="common">Bacillus migulanus</name>
    <dbReference type="NCBI Taxonomy" id="47500"/>
    <lineage>
        <taxon>Bacteria</taxon>
        <taxon>Bacillati</taxon>
        <taxon>Bacillota</taxon>
        <taxon>Bacilli</taxon>
        <taxon>Bacillales</taxon>
        <taxon>Paenibacillaceae</taxon>
        <taxon>Aneurinibacillus group</taxon>
        <taxon>Aneurinibacillus</taxon>
    </lineage>
</organism>
<feature type="chain" id="PRO_5010414634" evidence="1">
    <location>
        <begin position="26"/>
        <end position="120"/>
    </location>
</feature>
<evidence type="ECO:0000256" key="1">
    <source>
        <dbReference type="SAM" id="SignalP"/>
    </source>
</evidence>
<evidence type="ECO:0000313" key="5">
    <source>
        <dbReference type="Proteomes" id="UP000037269"/>
    </source>
</evidence>
<evidence type="ECO:0000313" key="4">
    <source>
        <dbReference type="EMBL" id="SDJ34153.1"/>
    </source>
</evidence>
<dbReference type="PROSITE" id="PS51257">
    <property type="entry name" value="PROKAR_LIPOPROTEIN"/>
    <property type="match status" value="1"/>
</dbReference>
<dbReference type="OrthoDB" id="2475673at2"/>
<dbReference type="Pfam" id="PF13115">
    <property type="entry name" value="YtkA"/>
    <property type="match status" value="1"/>
</dbReference>
<reference evidence="3 5" key="1">
    <citation type="submission" date="2015-07" db="EMBL/GenBank/DDBJ databases">
        <title>Fjat-14205 dsm 2895.</title>
        <authorList>
            <person name="Liu B."/>
            <person name="Wang J."/>
            <person name="Zhu Y."/>
            <person name="Liu G."/>
            <person name="Chen Q."/>
            <person name="Chen Z."/>
            <person name="Lan J."/>
            <person name="Che J."/>
            <person name="Ge C."/>
            <person name="Shi H."/>
            <person name="Pan Z."/>
            <person name="Liu X."/>
        </authorList>
    </citation>
    <scope>NUCLEOTIDE SEQUENCE [LARGE SCALE GENOMIC DNA]</scope>
    <source>
        <strain evidence="3 5">DSM 2895</strain>
    </source>
</reference>
<name>A0A0D1W6I9_ANEMI</name>
<protein>
    <submittedName>
        <fullName evidence="4">YtkA-like</fullName>
    </submittedName>
</protein>
<dbReference type="EMBL" id="FNED01000016">
    <property type="protein sequence ID" value="SDJ34153.1"/>
    <property type="molecule type" value="Genomic_DNA"/>
</dbReference>
<dbReference type="InterPro" id="IPR032693">
    <property type="entry name" value="YtkA-like_dom"/>
</dbReference>
<keyword evidence="5" id="KW-1185">Reference proteome</keyword>
<dbReference type="EMBL" id="LGUG01000004">
    <property type="protein sequence ID" value="KON97707.1"/>
    <property type="molecule type" value="Genomic_DNA"/>
</dbReference>
<sequence>MKRWMLSTLFLLLLVGCTSSTQWEAAVKVPAVFKVGKACPIVVNITENGSPVSGLQVNVQVEMKGMDHGTIEVALEDKGKGTYEGAALLPMGGEWEAVVKMSKDRNNQEQIVQFKTEGIQ</sequence>
<accession>A0A0D1W6I9</accession>
<evidence type="ECO:0000259" key="2">
    <source>
        <dbReference type="Pfam" id="PF13115"/>
    </source>
</evidence>
<feature type="domain" description="YtkA-like" evidence="2">
    <location>
        <begin position="20"/>
        <end position="97"/>
    </location>
</feature>
<keyword evidence="1" id="KW-0732">Signal</keyword>
<dbReference type="STRING" id="47500.AF333_21980"/>
<gene>
    <name evidence="3" type="ORF">AF333_21980</name>
    <name evidence="4" type="ORF">SAMN04487909_1167</name>
</gene>
<dbReference type="RefSeq" id="WP_043066780.1">
    <property type="nucleotide sequence ID" value="NZ_BJOA01000305.1"/>
</dbReference>
<dbReference type="Proteomes" id="UP000182836">
    <property type="component" value="Unassembled WGS sequence"/>
</dbReference>
<dbReference type="GeneID" id="42307810"/>
<feature type="signal peptide" evidence="1">
    <location>
        <begin position="1"/>
        <end position="25"/>
    </location>
</feature>
<dbReference type="AlphaFoldDB" id="A0A0D1W6I9"/>
<evidence type="ECO:0000313" key="3">
    <source>
        <dbReference type="EMBL" id="KON97707.1"/>
    </source>
</evidence>
<proteinExistence type="predicted"/>
<evidence type="ECO:0000313" key="6">
    <source>
        <dbReference type="Proteomes" id="UP000182836"/>
    </source>
</evidence>
<dbReference type="PATRIC" id="fig|47500.8.peg.892"/>
<dbReference type="Proteomes" id="UP000037269">
    <property type="component" value="Unassembled WGS sequence"/>
</dbReference>
<reference evidence="4 6" key="2">
    <citation type="submission" date="2016-10" db="EMBL/GenBank/DDBJ databases">
        <authorList>
            <person name="de Groot N.N."/>
        </authorList>
    </citation>
    <scope>NUCLEOTIDE SEQUENCE [LARGE SCALE GENOMIC DNA]</scope>
    <source>
        <strain evidence="4 6">DSM 2895</strain>
    </source>
</reference>